<organism evidence="5 6">
    <name type="scientific">Halobellus clavatus</name>
    <dbReference type="NCBI Taxonomy" id="660517"/>
    <lineage>
        <taxon>Archaea</taxon>
        <taxon>Methanobacteriati</taxon>
        <taxon>Methanobacteriota</taxon>
        <taxon>Stenosarchaea group</taxon>
        <taxon>Halobacteria</taxon>
        <taxon>Halobacteriales</taxon>
        <taxon>Haloferacaceae</taxon>
        <taxon>Halobellus</taxon>
    </lineage>
</organism>
<dbReference type="AlphaFoldDB" id="A0A1H3FV08"/>
<dbReference type="GO" id="GO:0046872">
    <property type="term" value="F:metal ion binding"/>
    <property type="evidence" value="ECO:0007669"/>
    <property type="project" value="UniProtKB-KW"/>
</dbReference>
<evidence type="ECO:0000256" key="1">
    <source>
        <dbReference type="ARBA" id="ARBA00005568"/>
    </source>
</evidence>
<dbReference type="GO" id="GO:0005737">
    <property type="term" value="C:cytoplasm"/>
    <property type="evidence" value="ECO:0007669"/>
    <property type="project" value="TreeGrafter"/>
</dbReference>
<reference evidence="6" key="1">
    <citation type="submission" date="2016-10" db="EMBL/GenBank/DDBJ databases">
        <authorList>
            <person name="Varghese N."/>
            <person name="Submissions S."/>
        </authorList>
    </citation>
    <scope>NUCLEOTIDE SEQUENCE [LARGE SCALE GENOMIC DNA]</scope>
    <source>
        <strain evidence="6">CGMCC 1.10118</strain>
    </source>
</reference>
<sequence length="261" mass="28268">MDQHNDFRATIENDGVVFGARSSTFAPEVIEIYGELGVDFVWLDFEHMGPTPWDSTIFEELTRAAEVGGTELFVRLPTGDPSLIRKVLDAGVRNVFIPRVDSAAAVREAVKATRFVYDGEPGERGMASGRSRTWGLGGDDYIQTEDEEVCIGVMIEKTTAVDELEAILSVPDLGFVFIGPSDLSVQMGHPGDKTHPDVVEQIAEIREAAHDAGIPTGVIANDPEGIEAAVEDGHQIIRLGGDLASVKSVLTERLDAVDHLR</sequence>
<evidence type="ECO:0000313" key="6">
    <source>
        <dbReference type="Proteomes" id="UP000199170"/>
    </source>
</evidence>
<keyword evidence="6" id="KW-1185">Reference proteome</keyword>
<feature type="domain" description="HpcH/HpaI aldolase/citrate lyase" evidence="4">
    <location>
        <begin position="25"/>
        <end position="246"/>
    </location>
</feature>
<comment type="similarity">
    <text evidence="1">Belongs to the HpcH/HpaI aldolase family.</text>
</comment>
<protein>
    <submittedName>
        <fullName evidence="5">2-dehydro-3-deoxyglucarate aldolase</fullName>
    </submittedName>
</protein>
<dbReference type="EMBL" id="FNPB01000004">
    <property type="protein sequence ID" value="SDX94791.1"/>
    <property type="molecule type" value="Genomic_DNA"/>
</dbReference>
<evidence type="ECO:0000259" key="4">
    <source>
        <dbReference type="Pfam" id="PF03328"/>
    </source>
</evidence>
<gene>
    <name evidence="5" type="ORF">SAMN04487946_104191</name>
</gene>
<dbReference type="InterPro" id="IPR015813">
    <property type="entry name" value="Pyrv/PenolPyrv_kinase-like_dom"/>
</dbReference>
<dbReference type="InterPro" id="IPR005000">
    <property type="entry name" value="Aldolase/citrate-lyase_domain"/>
</dbReference>
<dbReference type="Proteomes" id="UP000199170">
    <property type="component" value="Unassembled WGS sequence"/>
</dbReference>
<dbReference type="GO" id="GO:0016832">
    <property type="term" value="F:aldehyde-lyase activity"/>
    <property type="evidence" value="ECO:0007669"/>
    <property type="project" value="TreeGrafter"/>
</dbReference>
<evidence type="ECO:0000256" key="2">
    <source>
        <dbReference type="ARBA" id="ARBA00022723"/>
    </source>
</evidence>
<dbReference type="SUPFAM" id="SSF51621">
    <property type="entry name" value="Phosphoenolpyruvate/pyruvate domain"/>
    <property type="match status" value="1"/>
</dbReference>
<proteinExistence type="inferred from homology"/>
<dbReference type="RefSeq" id="WP_089766760.1">
    <property type="nucleotide sequence ID" value="NZ_FNPB01000004.1"/>
</dbReference>
<evidence type="ECO:0000256" key="3">
    <source>
        <dbReference type="ARBA" id="ARBA00023239"/>
    </source>
</evidence>
<dbReference type="STRING" id="660517.SAMN04487946_104191"/>
<dbReference type="OrthoDB" id="142679at2157"/>
<keyword evidence="2" id="KW-0479">Metal-binding</keyword>
<dbReference type="Pfam" id="PF03328">
    <property type="entry name" value="HpcH_HpaI"/>
    <property type="match status" value="1"/>
</dbReference>
<keyword evidence="3" id="KW-0456">Lyase</keyword>
<evidence type="ECO:0000313" key="5">
    <source>
        <dbReference type="EMBL" id="SDX94791.1"/>
    </source>
</evidence>
<accession>A0A1H3FV08</accession>
<dbReference type="InterPro" id="IPR050251">
    <property type="entry name" value="HpcH-HpaI_aldolase"/>
</dbReference>
<dbReference type="InterPro" id="IPR040442">
    <property type="entry name" value="Pyrv_kinase-like_dom_sf"/>
</dbReference>
<dbReference type="PANTHER" id="PTHR30502:SF0">
    <property type="entry name" value="PHOSPHOENOLPYRUVATE CARBOXYLASE FAMILY PROTEIN"/>
    <property type="match status" value="1"/>
</dbReference>
<name>A0A1H3FV08_9EURY</name>
<dbReference type="PANTHER" id="PTHR30502">
    <property type="entry name" value="2-KETO-3-DEOXY-L-RHAMNONATE ALDOLASE"/>
    <property type="match status" value="1"/>
</dbReference>
<dbReference type="Gene3D" id="3.20.20.60">
    <property type="entry name" value="Phosphoenolpyruvate-binding domains"/>
    <property type="match status" value="1"/>
</dbReference>